<dbReference type="InterPro" id="IPR013324">
    <property type="entry name" value="RNA_pol_sigma_r3/r4-like"/>
</dbReference>
<dbReference type="InterPro" id="IPR054831">
    <property type="entry name" value="UPF0122_fam_protein"/>
</dbReference>
<evidence type="ECO:0000256" key="3">
    <source>
        <dbReference type="HAMAP-Rule" id="MF_00245"/>
    </source>
</evidence>
<comment type="similarity">
    <text evidence="1 3">Belongs to the UPF0122 family.</text>
</comment>
<dbReference type="Proteomes" id="UP000014923">
    <property type="component" value="Unassembled WGS sequence"/>
</dbReference>
<dbReference type="RefSeq" id="WP_018661520.1">
    <property type="nucleotide sequence ID" value="NZ_HF952018.1"/>
</dbReference>
<dbReference type="HOGENOM" id="CLU_129218_0_1_9"/>
<dbReference type="OrthoDB" id="6392at2"/>
<evidence type="ECO:0000313" key="5">
    <source>
        <dbReference type="Proteomes" id="UP000014923"/>
    </source>
</evidence>
<dbReference type="NCBIfam" id="NF045758">
    <property type="entry name" value="YlxM"/>
    <property type="match status" value="1"/>
</dbReference>
<gene>
    <name evidence="4" type="ORF">TCEL_01833</name>
</gene>
<dbReference type="PANTHER" id="PTHR40083:SF1">
    <property type="entry name" value="UPF0122 PROTEIN YLXM"/>
    <property type="match status" value="1"/>
</dbReference>
<evidence type="ECO:0000256" key="2">
    <source>
        <dbReference type="ARBA" id="ARBA00024764"/>
    </source>
</evidence>
<name>R7RPC9_9CLOT</name>
<evidence type="ECO:0000256" key="1">
    <source>
        <dbReference type="ARBA" id="ARBA00008720"/>
    </source>
</evidence>
<reference evidence="4" key="1">
    <citation type="submission" date="2013-03" db="EMBL/GenBank/DDBJ databases">
        <title>Draft genome sequence of the hydrogen-ethanol-producing anaerobic alkalithermophilic Caloramator celere.</title>
        <authorList>
            <person name="Ciranna A."/>
            <person name="Larjo A."/>
            <person name="Kivisto A."/>
            <person name="Santala V."/>
            <person name="Roos C."/>
            <person name="Karp M."/>
        </authorList>
    </citation>
    <scope>NUCLEOTIDE SEQUENCE [LARGE SCALE GENOMIC DNA]</scope>
    <source>
        <strain evidence="4">DSM 8682</strain>
    </source>
</reference>
<comment type="caution">
    <text evidence="4">The sequence shown here is derived from an EMBL/GenBank/DDBJ whole genome shotgun (WGS) entry which is preliminary data.</text>
</comment>
<dbReference type="AlphaFoldDB" id="R7RPC9"/>
<comment type="function">
    <text evidence="2 3">Might take part in the signal recognition particle (SRP) pathway. This is inferred from the conservation of its genetic proximity to ftsY/ffh. May be a regulatory protein.</text>
</comment>
<proteinExistence type="inferred from homology"/>
<sequence>MDKLSYIVLLLDFYRNLLTEKQRDIMSRHYEEDMSLAEIAEEYGISRQAVHDIIKRSEKILIDYENELGLVDRFLKQKQELIKIKELLSKYEENEDIKKSIEILNKLLDI</sequence>
<organism evidence="4 5">
    <name type="scientific">Thermobrachium celere DSM 8682</name>
    <dbReference type="NCBI Taxonomy" id="941824"/>
    <lineage>
        <taxon>Bacteria</taxon>
        <taxon>Bacillati</taxon>
        <taxon>Bacillota</taxon>
        <taxon>Clostridia</taxon>
        <taxon>Eubacteriales</taxon>
        <taxon>Clostridiaceae</taxon>
        <taxon>Thermobrachium</taxon>
    </lineage>
</organism>
<dbReference type="EMBL" id="CAVN010000092">
    <property type="protein sequence ID" value="CDF57919.1"/>
    <property type="molecule type" value="Genomic_DNA"/>
</dbReference>
<accession>R7RPC9</accession>
<protein>
    <recommendedName>
        <fullName evidence="3">UPF0122 protein TCEL_01833</fullName>
    </recommendedName>
</protein>
<dbReference type="Gene3D" id="1.10.10.10">
    <property type="entry name" value="Winged helix-like DNA-binding domain superfamily/Winged helix DNA-binding domain"/>
    <property type="match status" value="1"/>
</dbReference>
<evidence type="ECO:0000313" key="4">
    <source>
        <dbReference type="EMBL" id="CDF57919.1"/>
    </source>
</evidence>
<dbReference type="InterPro" id="IPR036388">
    <property type="entry name" value="WH-like_DNA-bd_sf"/>
</dbReference>
<dbReference type="SUPFAM" id="SSF88659">
    <property type="entry name" value="Sigma3 and sigma4 domains of RNA polymerase sigma factors"/>
    <property type="match status" value="1"/>
</dbReference>
<dbReference type="PANTHER" id="PTHR40083">
    <property type="entry name" value="UPF0122 PROTEIN CBO2450/CLC_2298"/>
    <property type="match status" value="1"/>
</dbReference>
<dbReference type="InterPro" id="IPR007394">
    <property type="entry name" value="UPF0122"/>
</dbReference>
<keyword evidence="5" id="KW-1185">Reference proteome</keyword>
<dbReference type="Pfam" id="PF04297">
    <property type="entry name" value="UPF0122"/>
    <property type="match status" value="1"/>
</dbReference>
<dbReference type="eggNOG" id="COG2739">
    <property type="taxonomic scope" value="Bacteria"/>
</dbReference>
<dbReference type="HAMAP" id="MF_00245">
    <property type="entry name" value="UPF0122"/>
    <property type="match status" value="1"/>
</dbReference>